<feature type="transmembrane region" description="Helical" evidence="6">
    <location>
        <begin position="95"/>
        <end position="113"/>
    </location>
</feature>
<dbReference type="Pfam" id="PF04138">
    <property type="entry name" value="GtrA_DPMS_TM"/>
    <property type="match status" value="1"/>
</dbReference>
<evidence type="ECO:0000313" key="9">
    <source>
        <dbReference type="Proteomes" id="UP000198762"/>
    </source>
</evidence>
<keyword evidence="9" id="KW-1185">Reference proteome</keyword>
<evidence type="ECO:0000259" key="7">
    <source>
        <dbReference type="Pfam" id="PF04138"/>
    </source>
</evidence>
<feature type="transmembrane region" description="Helical" evidence="6">
    <location>
        <begin position="160"/>
        <end position="177"/>
    </location>
</feature>
<sequence length="187" mass="20823">MTKDCIRHSNSQIEPLSYIHCFDIFLMKRRQSHDTGLANLSIHQVRPELPVVIVAVSPMSKPLTVQFQGFIAAGGLATLFHWFVMAALTGAGLDAMLATASGSLSGAVMNYGLQRRLAFRNAGPHRLTAWRYLVSCICAWLCNLAFFYLLHHILTLPVTLSQLVTTGLVAALNYIVYKRLVFYEQIP</sequence>
<evidence type="ECO:0000256" key="6">
    <source>
        <dbReference type="SAM" id="Phobius"/>
    </source>
</evidence>
<protein>
    <submittedName>
        <fullName evidence="8">Putative flippase GtrA (Transmembrane translocase of bactoprenol-linked glucose)</fullName>
    </submittedName>
</protein>
<dbReference type="PANTHER" id="PTHR38459:SF1">
    <property type="entry name" value="PROPHAGE BACTOPRENOL-LINKED GLUCOSE TRANSLOCASE HOMOLOG"/>
    <property type="match status" value="1"/>
</dbReference>
<gene>
    <name evidence="8" type="ORF">SAMN04487962_1412</name>
</gene>
<dbReference type="STRING" id="430453.SAMN04487962_1412"/>
<evidence type="ECO:0000313" key="8">
    <source>
        <dbReference type="EMBL" id="SET90419.1"/>
    </source>
</evidence>
<keyword evidence="4 6" id="KW-1133">Transmembrane helix</keyword>
<comment type="subcellular location">
    <subcellularLocation>
        <location evidence="1">Membrane</location>
        <topology evidence="1">Multi-pass membrane protein</topology>
    </subcellularLocation>
</comment>
<feature type="transmembrane region" description="Helical" evidence="6">
    <location>
        <begin position="69"/>
        <end position="89"/>
    </location>
</feature>
<evidence type="ECO:0000256" key="4">
    <source>
        <dbReference type="ARBA" id="ARBA00022989"/>
    </source>
</evidence>
<feature type="transmembrane region" description="Helical" evidence="6">
    <location>
        <begin position="133"/>
        <end position="154"/>
    </location>
</feature>
<organism evidence="8 9">
    <name type="scientific">Marinobacter segnicrescens</name>
    <dbReference type="NCBI Taxonomy" id="430453"/>
    <lineage>
        <taxon>Bacteria</taxon>
        <taxon>Pseudomonadati</taxon>
        <taxon>Pseudomonadota</taxon>
        <taxon>Gammaproteobacteria</taxon>
        <taxon>Pseudomonadales</taxon>
        <taxon>Marinobacteraceae</taxon>
        <taxon>Marinobacter</taxon>
    </lineage>
</organism>
<evidence type="ECO:0000256" key="5">
    <source>
        <dbReference type="ARBA" id="ARBA00023136"/>
    </source>
</evidence>
<dbReference type="GO" id="GO:0000271">
    <property type="term" value="P:polysaccharide biosynthetic process"/>
    <property type="evidence" value="ECO:0007669"/>
    <property type="project" value="InterPro"/>
</dbReference>
<dbReference type="InterPro" id="IPR007267">
    <property type="entry name" value="GtrA_DPMS_TM"/>
</dbReference>
<evidence type="ECO:0000256" key="1">
    <source>
        <dbReference type="ARBA" id="ARBA00004141"/>
    </source>
</evidence>
<evidence type="ECO:0000256" key="2">
    <source>
        <dbReference type="ARBA" id="ARBA00009399"/>
    </source>
</evidence>
<keyword evidence="5 6" id="KW-0472">Membrane</keyword>
<comment type="similarity">
    <text evidence="2">Belongs to the GtrA family.</text>
</comment>
<accession>A0A1I0I3Q6</accession>
<dbReference type="Proteomes" id="UP000198762">
    <property type="component" value="Unassembled WGS sequence"/>
</dbReference>
<dbReference type="GO" id="GO:0005886">
    <property type="term" value="C:plasma membrane"/>
    <property type="evidence" value="ECO:0007669"/>
    <property type="project" value="TreeGrafter"/>
</dbReference>
<dbReference type="AlphaFoldDB" id="A0A1I0I3Q6"/>
<evidence type="ECO:0000256" key="3">
    <source>
        <dbReference type="ARBA" id="ARBA00022692"/>
    </source>
</evidence>
<keyword evidence="3 6" id="KW-0812">Transmembrane</keyword>
<dbReference type="InterPro" id="IPR051401">
    <property type="entry name" value="GtrA_CellWall_Glycosyl"/>
</dbReference>
<name>A0A1I0I3Q6_9GAMM</name>
<dbReference type="EMBL" id="FOHZ01000041">
    <property type="protein sequence ID" value="SET90419.1"/>
    <property type="molecule type" value="Genomic_DNA"/>
</dbReference>
<reference evidence="9" key="1">
    <citation type="submission" date="2016-10" db="EMBL/GenBank/DDBJ databases">
        <authorList>
            <person name="Varghese N."/>
            <person name="Submissions S."/>
        </authorList>
    </citation>
    <scope>NUCLEOTIDE SEQUENCE [LARGE SCALE GENOMIC DNA]</scope>
    <source>
        <strain evidence="9">CGMCC 1.6489</strain>
    </source>
</reference>
<feature type="domain" description="GtrA/DPMS transmembrane" evidence="7">
    <location>
        <begin position="70"/>
        <end position="182"/>
    </location>
</feature>
<dbReference type="PANTHER" id="PTHR38459">
    <property type="entry name" value="PROPHAGE BACTOPRENOL-LINKED GLUCOSE TRANSLOCASE HOMOLOG"/>
    <property type="match status" value="1"/>
</dbReference>
<proteinExistence type="inferred from homology"/>